<accession>A0A7S4MN84</accession>
<dbReference type="GO" id="GO:0015386">
    <property type="term" value="F:potassium:proton antiporter activity"/>
    <property type="evidence" value="ECO:0007669"/>
    <property type="project" value="TreeGrafter"/>
</dbReference>
<feature type="transmembrane region" description="Helical" evidence="10">
    <location>
        <begin position="141"/>
        <end position="161"/>
    </location>
</feature>
<evidence type="ECO:0000256" key="10">
    <source>
        <dbReference type="SAM" id="Phobius"/>
    </source>
</evidence>
<feature type="domain" description="Cation/H+ exchanger transmembrane" evidence="11">
    <location>
        <begin position="1"/>
        <end position="282"/>
    </location>
</feature>
<organism evidence="12">
    <name type="scientific">Prymnesium polylepis</name>
    <dbReference type="NCBI Taxonomy" id="72548"/>
    <lineage>
        <taxon>Eukaryota</taxon>
        <taxon>Haptista</taxon>
        <taxon>Haptophyta</taxon>
        <taxon>Prymnesiophyceae</taxon>
        <taxon>Prymnesiales</taxon>
        <taxon>Prymnesiaceae</taxon>
        <taxon>Prymnesium</taxon>
    </lineage>
</organism>
<dbReference type="Pfam" id="PF00999">
    <property type="entry name" value="Na_H_Exchanger"/>
    <property type="match status" value="1"/>
</dbReference>
<dbReference type="InterPro" id="IPR018422">
    <property type="entry name" value="Cation/H_exchanger_CPA1"/>
</dbReference>
<keyword evidence="8" id="KW-0739">Sodium transport</keyword>
<evidence type="ECO:0000256" key="7">
    <source>
        <dbReference type="ARBA" id="ARBA00023136"/>
    </source>
</evidence>
<dbReference type="AlphaFoldDB" id="A0A7S4MN84"/>
<proteinExistence type="predicted"/>
<comment type="subcellular location">
    <subcellularLocation>
        <location evidence="1">Membrane</location>
        <topology evidence="1">Multi-pass membrane protein</topology>
    </subcellularLocation>
</comment>
<evidence type="ECO:0000256" key="3">
    <source>
        <dbReference type="ARBA" id="ARBA00022692"/>
    </source>
</evidence>
<evidence type="ECO:0000256" key="5">
    <source>
        <dbReference type="ARBA" id="ARBA00023053"/>
    </source>
</evidence>
<evidence type="ECO:0000256" key="2">
    <source>
        <dbReference type="ARBA" id="ARBA00022448"/>
    </source>
</evidence>
<evidence type="ECO:0000256" key="4">
    <source>
        <dbReference type="ARBA" id="ARBA00022989"/>
    </source>
</evidence>
<feature type="compositionally biased region" description="Polar residues" evidence="9">
    <location>
        <begin position="376"/>
        <end position="386"/>
    </location>
</feature>
<evidence type="ECO:0000259" key="11">
    <source>
        <dbReference type="Pfam" id="PF00999"/>
    </source>
</evidence>
<dbReference type="PANTHER" id="PTHR10110:SF187">
    <property type="entry name" value="SODIUM_HYDROGEN EXCHANGER"/>
    <property type="match status" value="1"/>
</dbReference>
<feature type="transmembrane region" description="Helical" evidence="10">
    <location>
        <begin position="81"/>
        <end position="97"/>
    </location>
</feature>
<evidence type="ECO:0000256" key="1">
    <source>
        <dbReference type="ARBA" id="ARBA00004141"/>
    </source>
</evidence>
<feature type="transmembrane region" description="Helical" evidence="10">
    <location>
        <begin position="103"/>
        <end position="120"/>
    </location>
</feature>
<keyword evidence="6" id="KW-0406">Ion transport</keyword>
<dbReference type="GO" id="GO:0005886">
    <property type="term" value="C:plasma membrane"/>
    <property type="evidence" value="ECO:0007669"/>
    <property type="project" value="TreeGrafter"/>
</dbReference>
<protein>
    <recommendedName>
        <fullName evidence="11">Cation/H+ exchanger transmembrane domain-containing protein</fullName>
    </recommendedName>
</protein>
<feature type="transmembrane region" description="Helical" evidence="10">
    <location>
        <begin position="258"/>
        <end position="283"/>
    </location>
</feature>
<dbReference type="GO" id="GO:0051453">
    <property type="term" value="P:regulation of intracellular pH"/>
    <property type="evidence" value="ECO:0007669"/>
    <property type="project" value="TreeGrafter"/>
</dbReference>
<keyword evidence="3 10" id="KW-0812">Transmembrane</keyword>
<feature type="transmembrane region" description="Helical" evidence="10">
    <location>
        <begin position="209"/>
        <end position="229"/>
    </location>
</feature>
<keyword evidence="2" id="KW-0813">Transport</keyword>
<dbReference type="EMBL" id="HBKO01025286">
    <property type="protein sequence ID" value="CAE2232482.1"/>
    <property type="molecule type" value="Transcribed_RNA"/>
</dbReference>
<dbReference type="InterPro" id="IPR006153">
    <property type="entry name" value="Cation/H_exchanger_TM"/>
</dbReference>
<evidence type="ECO:0000313" key="12">
    <source>
        <dbReference type="EMBL" id="CAE2232482.1"/>
    </source>
</evidence>
<dbReference type="PANTHER" id="PTHR10110">
    <property type="entry name" value="SODIUM/HYDROGEN EXCHANGER"/>
    <property type="match status" value="1"/>
</dbReference>
<dbReference type="GO" id="GO:0015385">
    <property type="term" value="F:sodium:proton antiporter activity"/>
    <property type="evidence" value="ECO:0007669"/>
    <property type="project" value="InterPro"/>
</dbReference>
<feature type="transmembrane region" description="Helical" evidence="10">
    <location>
        <begin position="33"/>
        <end position="60"/>
    </location>
</feature>
<evidence type="ECO:0000256" key="6">
    <source>
        <dbReference type="ARBA" id="ARBA00023065"/>
    </source>
</evidence>
<reference evidence="12" key="1">
    <citation type="submission" date="2021-01" db="EMBL/GenBank/DDBJ databases">
        <authorList>
            <person name="Corre E."/>
            <person name="Pelletier E."/>
            <person name="Niang G."/>
            <person name="Scheremetjew M."/>
            <person name="Finn R."/>
            <person name="Kale V."/>
            <person name="Holt S."/>
            <person name="Cochrane G."/>
            <person name="Meng A."/>
            <person name="Brown T."/>
            <person name="Cohen L."/>
        </authorList>
    </citation>
    <scope>NUCLEOTIDE SEQUENCE</scope>
    <source>
        <strain evidence="12">UIO037</strain>
    </source>
</reference>
<keyword evidence="7 10" id="KW-0472">Membrane</keyword>
<keyword evidence="5" id="KW-0915">Sodium</keyword>
<gene>
    <name evidence="12" type="ORF">CPOL0286_LOCUS11504</name>
</gene>
<sequence>MVFGESVLNDAVAIVLSNTLLSFIRTPVSADSILAAGGSFCVIFFGSMLVGASFGLLSSLAFKHLQLTHTDDQGQQMDNKFVELAISFCFPWCGYFVCEALEMSGIVAILACGMIMAAFTRRVMSAEAVQLTTNAYKGVATIAETFVFVYLGMAVVTFPIFNNTTWRLFLCALVACFIGRLHIFLGSWITNLFRGPASDPARISAEYSFIMWFSGLRGGVAFALASVSFTRKDFGGRCGGLPVGADCDFVDGMDDSTAMLQVTMLIALFTIFVFGGAISHVAVSLDVLEAKEDVGDGGNGHIEKINSRMSTMAADRTSVSGKAWKNLLETITHDSMDDTGVVSGMGQKSPNKSPNGARAGGGWQAQDGEPLFVDPFSSSQHSPYMC</sequence>
<name>A0A7S4MN84_9EUKA</name>
<evidence type="ECO:0000256" key="8">
    <source>
        <dbReference type="ARBA" id="ARBA00023201"/>
    </source>
</evidence>
<keyword evidence="4 10" id="KW-1133">Transmembrane helix</keyword>
<feature type="region of interest" description="Disordered" evidence="9">
    <location>
        <begin position="338"/>
        <end position="386"/>
    </location>
</feature>
<feature type="transmembrane region" description="Helical" evidence="10">
    <location>
        <begin position="167"/>
        <end position="189"/>
    </location>
</feature>
<dbReference type="GO" id="GO:0098719">
    <property type="term" value="P:sodium ion import across plasma membrane"/>
    <property type="evidence" value="ECO:0007669"/>
    <property type="project" value="TreeGrafter"/>
</dbReference>
<evidence type="ECO:0000256" key="9">
    <source>
        <dbReference type="SAM" id="MobiDB-lite"/>
    </source>
</evidence>
<dbReference type="GO" id="GO:0005768">
    <property type="term" value="C:endosome"/>
    <property type="evidence" value="ECO:0007669"/>
    <property type="project" value="TreeGrafter"/>
</dbReference>